<protein>
    <submittedName>
        <fullName evidence="2">Uncharacterized protein</fullName>
    </submittedName>
</protein>
<gene>
    <name evidence="2" type="ORF">MUN79_26745</name>
</gene>
<organism evidence="2 3">
    <name type="scientific">Hymenobacter cellulosilyticus</name>
    <dbReference type="NCBI Taxonomy" id="2932248"/>
    <lineage>
        <taxon>Bacteria</taxon>
        <taxon>Pseudomonadati</taxon>
        <taxon>Bacteroidota</taxon>
        <taxon>Cytophagia</taxon>
        <taxon>Cytophagales</taxon>
        <taxon>Hymenobacteraceae</taxon>
        <taxon>Hymenobacter</taxon>
    </lineage>
</organism>
<dbReference type="KEGG" id="hcu:MUN79_26745"/>
<keyword evidence="3" id="KW-1185">Reference proteome</keyword>
<reference evidence="2" key="1">
    <citation type="submission" date="2022-04" db="EMBL/GenBank/DDBJ databases">
        <title>Hymenobacter sp. isolated from the air.</title>
        <authorList>
            <person name="Won M."/>
            <person name="Lee C.-M."/>
            <person name="Woen H.-Y."/>
            <person name="Kwon S.-W."/>
        </authorList>
    </citation>
    <scope>NUCLEOTIDE SEQUENCE</scope>
    <source>
        <strain evidence="2">5116S-3</strain>
    </source>
</reference>
<evidence type="ECO:0000313" key="2">
    <source>
        <dbReference type="EMBL" id="UOQ72123.1"/>
    </source>
</evidence>
<dbReference type="EMBL" id="CP095046">
    <property type="protein sequence ID" value="UOQ72123.1"/>
    <property type="molecule type" value="Genomic_DNA"/>
</dbReference>
<proteinExistence type="predicted"/>
<dbReference type="Proteomes" id="UP000831796">
    <property type="component" value="Chromosome"/>
</dbReference>
<accession>A0A8T9QB79</accession>
<keyword evidence="1" id="KW-0472">Membrane</keyword>
<keyword evidence="1" id="KW-1133">Transmembrane helix</keyword>
<evidence type="ECO:0000313" key="3">
    <source>
        <dbReference type="Proteomes" id="UP000831796"/>
    </source>
</evidence>
<dbReference type="AlphaFoldDB" id="A0A8T9QB79"/>
<evidence type="ECO:0000256" key="1">
    <source>
        <dbReference type="SAM" id="Phobius"/>
    </source>
</evidence>
<feature type="transmembrane region" description="Helical" evidence="1">
    <location>
        <begin position="70"/>
        <end position="89"/>
    </location>
</feature>
<name>A0A8T9QB79_9BACT</name>
<keyword evidence="1" id="KW-0812">Transmembrane</keyword>
<dbReference type="RefSeq" id="WP_244675518.1">
    <property type="nucleotide sequence ID" value="NZ_CP095046.1"/>
</dbReference>
<sequence length="90" mass="9524">MREGMQVTVSQTPLLGVVRRISAPPTTLGEYPIFKASGGNIYGSFSPLLGVLLVVATLGLLPGRSPEMRVNTAVVGFLLAVVALVVLIWF</sequence>
<feature type="transmembrane region" description="Helical" evidence="1">
    <location>
        <begin position="41"/>
        <end position="61"/>
    </location>
</feature>